<sequence>MCIITNVSLYVLLCWVCSFWESNTHTSLNLG</sequence>
<dbReference type="AlphaFoldDB" id="A0A1I7WUE4"/>
<name>A0A1I7WUE4_HETBA</name>
<evidence type="ECO:0000313" key="2">
    <source>
        <dbReference type="WBParaSite" id="Hba_08812"/>
    </source>
</evidence>
<evidence type="ECO:0000313" key="1">
    <source>
        <dbReference type="Proteomes" id="UP000095283"/>
    </source>
</evidence>
<protein>
    <submittedName>
        <fullName evidence="2">Uncharacterized protein</fullName>
    </submittedName>
</protein>
<reference evidence="2" key="1">
    <citation type="submission" date="2016-11" db="UniProtKB">
        <authorList>
            <consortium name="WormBaseParasite"/>
        </authorList>
    </citation>
    <scope>IDENTIFICATION</scope>
</reference>
<proteinExistence type="predicted"/>
<accession>A0A1I7WUE4</accession>
<dbReference type="Proteomes" id="UP000095283">
    <property type="component" value="Unplaced"/>
</dbReference>
<keyword evidence="1" id="KW-1185">Reference proteome</keyword>
<dbReference type="WBParaSite" id="Hba_08812">
    <property type="protein sequence ID" value="Hba_08812"/>
    <property type="gene ID" value="Hba_08812"/>
</dbReference>
<organism evidence="1 2">
    <name type="scientific">Heterorhabditis bacteriophora</name>
    <name type="common">Entomopathogenic nematode worm</name>
    <dbReference type="NCBI Taxonomy" id="37862"/>
    <lineage>
        <taxon>Eukaryota</taxon>
        <taxon>Metazoa</taxon>
        <taxon>Ecdysozoa</taxon>
        <taxon>Nematoda</taxon>
        <taxon>Chromadorea</taxon>
        <taxon>Rhabditida</taxon>
        <taxon>Rhabditina</taxon>
        <taxon>Rhabditomorpha</taxon>
        <taxon>Strongyloidea</taxon>
        <taxon>Heterorhabditidae</taxon>
        <taxon>Heterorhabditis</taxon>
    </lineage>
</organism>